<dbReference type="SMART" id="SM00355">
    <property type="entry name" value="ZnF_C2H2"/>
    <property type="match status" value="2"/>
</dbReference>
<gene>
    <name evidence="3" type="ORF">QBC37DRAFT_425455</name>
</gene>
<evidence type="ECO:0000313" key="4">
    <source>
        <dbReference type="Proteomes" id="UP001301769"/>
    </source>
</evidence>
<organism evidence="3 4">
    <name type="scientific">Rhypophila decipiens</name>
    <dbReference type="NCBI Taxonomy" id="261697"/>
    <lineage>
        <taxon>Eukaryota</taxon>
        <taxon>Fungi</taxon>
        <taxon>Dikarya</taxon>
        <taxon>Ascomycota</taxon>
        <taxon>Pezizomycotina</taxon>
        <taxon>Sordariomycetes</taxon>
        <taxon>Sordariomycetidae</taxon>
        <taxon>Sordariales</taxon>
        <taxon>Naviculisporaceae</taxon>
        <taxon>Rhypophila</taxon>
    </lineage>
</organism>
<evidence type="ECO:0000256" key="1">
    <source>
        <dbReference type="SAM" id="MobiDB-lite"/>
    </source>
</evidence>
<feature type="compositionally biased region" description="Acidic residues" evidence="1">
    <location>
        <begin position="153"/>
        <end position="164"/>
    </location>
</feature>
<evidence type="ECO:0000313" key="3">
    <source>
        <dbReference type="EMBL" id="KAK4212223.1"/>
    </source>
</evidence>
<feature type="compositionally biased region" description="Acidic residues" evidence="1">
    <location>
        <begin position="64"/>
        <end position="82"/>
    </location>
</feature>
<accession>A0AAN6Y3Y4</accession>
<dbReference type="InterPro" id="IPR013087">
    <property type="entry name" value="Znf_C2H2_type"/>
</dbReference>
<protein>
    <recommendedName>
        <fullName evidence="2">C2H2-type domain-containing protein</fullName>
    </recommendedName>
</protein>
<dbReference type="AlphaFoldDB" id="A0AAN6Y3Y4"/>
<feature type="domain" description="C2H2-type" evidence="2">
    <location>
        <begin position="272"/>
        <end position="295"/>
    </location>
</feature>
<sequence length="514" mass="58443">MPYYSNQETDSELDPLAYSGRSNDADWDRSMSRSRSRNTGVMHMVNGRLAAHKTSQQGSQSGGEDYEVPESELEGDEEDEDKQVDLLPPQDMPFQSVGTPTLRRETAIKHPRPPPNGFTPITKTVSPRKPLDVSVVLNSTPQRQDYKQFRSDELEEWEEQETDVDPIVTSDLLPNPKRRKHEYPVPTLPPPLDSKRPFPDAGTSLNPAPKKRGRPLGWRPGSGPYSTKTPKEKKLLATGEAKRRGRPPRQRTPPPRHIYLRSEISKFNLFICEWEGCPAKLQNLDTLRRHITIVHGKIKTHRKDQAEISTMICKWGTCLIKNPNLVLHDREAFIKHIERHMSTQAWYMGDGPKNNSHEIDYSKVGIIPTRGDADPLPSYLFDQETGEQVTPSIKDQEFENEKERKERAMKLERTRIQMIENAPDHPRYTEAQAIEVQKELRKEKERKHMYNKYYEAVVDRPAELERLKRKGAGASSQNPAASGETGTDAQADGLKALVGGPIYGPEWKGNLVGL</sequence>
<reference evidence="3" key="2">
    <citation type="submission" date="2023-05" db="EMBL/GenBank/DDBJ databases">
        <authorList>
            <consortium name="Lawrence Berkeley National Laboratory"/>
            <person name="Steindorff A."/>
            <person name="Hensen N."/>
            <person name="Bonometti L."/>
            <person name="Westerberg I."/>
            <person name="Brannstrom I.O."/>
            <person name="Guillou S."/>
            <person name="Cros-Aarteil S."/>
            <person name="Calhoun S."/>
            <person name="Haridas S."/>
            <person name="Kuo A."/>
            <person name="Mondo S."/>
            <person name="Pangilinan J."/>
            <person name="Riley R."/>
            <person name="Labutti K."/>
            <person name="Andreopoulos B."/>
            <person name="Lipzen A."/>
            <person name="Chen C."/>
            <person name="Yanf M."/>
            <person name="Daum C."/>
            <person name="Ng V."/>
            <person name="Clum A."/>
            <person name="Ohm R."/>
            <person name="Martin F."/>
            <person name="Silar P."/>
            <person name="Natvig D."/>
            <person name="Lalanne C."/>
            <person name="Gautier V."/>
            <person name="Ament-Velasquez S.L."/>
            <person name="Kruys A."/>
            <person name="Hutchinson M.I."/>
            <person name="Powell A.J."/>
            <person name="Barry K."/>
            <person name="Miller A.N."/>
            <person name="Grigoriev I.V."/>
            <person name="Debuchy R."/>
            <person name="Gladieux P."/>
            <person name="Thoren M.H."/>
            <person name="Johannesson H."/>
        </authorList>
    </citation>
    <scope>NUCLEOTIDE SEQUENCE</scope>
    <source>
        <strain evidence="3">PSN293</strain>
    </source>
</reference>
<feature type="compositionally biased region" description="Polar residues" evidence="1">
    <location>
        <begin position="474"/>
        <end position="488"/>
    </location>
</feature>
<dbReference type="EMBL" id="MU858132">
    <property type="protein sequence ID" value="KAK4212223.1"/>
    <property type="molecule type" value="Genomic_DNA"/>
</dbReference>
<dbReference type="Proteomes" id="UP001301769">
    <property type="component" value="Unassembled WGS sequence"/>
</dbReference>
<dbReference type="PROSITE" id="PS00028">
    <property type="entry name" value="ZINC_FINGER_C2H2_1"/>
    <property type="match status" value="1"/>
</dbReference>
<evidence type="ECO:0000259" key="2">
    <source>
        <dbReference type="PROSITE" id="PS00028"/>
    </source>
</evidence>
<keyword evidence="4" id="KW-1185">Reference proteome</keyword>
<feature type="region of interest" description="Disordered" evidence="1">
    <location>
        <begin position="1"/>
        <end position="126"/>
    </location>
</feature>
<reference evidence="3" key="1">
    <citation type="journal article" date="2023" name="Mol. Phylogenet. Evol.">
        <title>Genome-scale phylogeny and comparative genomics of the fungal order Sordariales.</title>
        <authorList>
            <person name="Hensen N."/>
            <person name="Bonometti L."/>
            <person name="Westerberg I."/>
            <person name="Brannstrom I.O."/>
            <person name="Guillou S."/>
            <person name="Cros-Aarteil S."/>
            <person name="Calhoun S."/>
            <person name="Haridas S."/>
            <person name="Kuo A."/>
            <person name="Mondo S."/>
            <person name="Pangilinan J."/>
            <person name="Riley R."/>
            <person name="LaButti K."/>
            <person name="Andreopoulos B."/>
            <person name="Lipzen A."/>
            <person name="Chen C."/>
            <person name="Yan M."/>
            <person name="Daum C."/>
            <person name="Ng V."/>
            <person name="Clum A."/>
            <person name="Steindorff A."/>
            <person name="Ohm R.A."/>
            <person name="Martin F."/>
            <person name="Silar P."/>
            <person name="Natvig D.O."/>
            <person name="Lalanne C."/>
            <person name="Gautier V."/>
            <person name="Ament-Velasquez S.L."/>
            <person name="Kruys A."/>
            <person name="Hutchinson M.I."/>
            <person name="Powell A.J."/>
            <person name="Barry K."/>
            <person name="Miller A.N."/>
            <person name="Grigoriev I.V."/>
            <person name="Debuchy R."/>
            <person name="Gladieux P."/>
            <person name="Hiltunen Thoren M."/>
            <person name="Johannesson H."/>
        </authorList>
    </citation>
    <scope>NUCLEOTIDE SEQUENCE</scope>
    <source>
        <strain evidence="3">PSN293</strain>
    </source>
</reference>
<comment type="caution">
    <text evidence="3">The sequence shown here is derived from an EMBL/GenBank/DDBJ whole genome shotgun (WGS) entry which is preliminary data.</text>
</comment>
<name>A0AAN6Y3Y4_9PEZI</name>
<feature type="region of interest" description="Disordered" evidence="1">
    <location>
        <begin position="469"/>
        <end position="488"/>
    </location>
</feature>
<feature type="region of interest" description="Disordered" evidence="1">
    <location>
        <begin position="150"/>
        <end position="256"/>
    </location>
</feature>
<proteinExistence type="predicted"/>